<feature type="transmembrane region" description="Helical" evidence="1">
    <location>
        <begin position="306"/>
        <end position="326"/>
    </location>
</feature>
<dbReference type="Proteomes" id="UP000265862">
    <property type="component" value="Unassembled WGS sequence"/>
</dbReference>
<accession>A0A396T444</accession>
<keyword evidence="1" id="KW-1133">Transmembrane helix</keyword>
<sequence>MAYLLFQLKKVVKNKLTPICLSILILILGFILFLNLRTASQFTLQAGAQKEGTYYQTEIAKLKQNLKQQKKNSDLYQETEQDINSNQKIANQDYQIQKAAQAAKWQLAYTLMWQKKQHEKKHLENIADQVDPAQVTETNNKLKFFAYLKDKPLAYESQDMPVTGIQFWLHLNQQYLPYLFTLVALFILTLLLTEPYHQQLDLTRLNPISKWRQALTEISAGLILLGGSFLVINLLMIIAATIFADAGNLAFPYLTYKFVNGRMITNFVASGNLILPIVVLQFLGLLFLVVLVRFLAKIFRAQLPTLLLALLLVLGVNVAVIAVPMLRKVSAWLPVTYLNAVDTVSGKLGMLYQNPQLNFRAGIIVLAGSIVIILVLSVIVEYTYQNSKA</sequence>
<reference evidence="2 3" key="1">
    <citation type="submission" date="2018-07" db="EMBL/GenBank/DDBJ databases">
        <title>Genome sequences of six Lactobacillus spp. isolated from bumble bee guts.</title>
        <authorList>
            <person name="Motta E.V.S."/>
            <person name="Moran N.A."/>
        </authorList>
    </citation>
    <scope>NUCLEOTIDE SEQUENCE [LARGE SCALE GENOMIC DNA]</scope>
    <source>
        <strain evidence="2 3">OCC3</strain>
    </source>
</reference>
<evidence type="ECO:0000313" key="3">
    <source>
        <dbReference type="Proteomes" id="UP000265862"/>
    </source>
</evidence>
<keyword evidence="1" id="KW-0472">Membrane</keyword>
<dbReference type="EMBL" id="QOCV01000008">
    <property type="protein sequence ID" value="RHW54013.1"/>
    <property type="molecule type" value="Genomic_DNA"/>
</dbReference>
<dbReference type="AlphaFoldDB" id="A0A396T444"/>
<feature type="transmembrane region" description="Helical" evidence="1">
    <location>
        <begin position="359"/>
        <end position="384"/>
    </location>
</feature>
<proteinExistence type="predicted"/>
<feature type="transmembrane region" description="Helical" evidence="1">
    <location>
        <begin position="16"/>
        <end position="36"/>
    </location>
</feature>
<evidence type="ECO:0000256" key="1">
    <source>
        <dbReference type="SAM" id="Phobius"/>
    </source>
</evidence>
<gene>
    <name evidence="2" type="ORF">DS835_05765</name>
</gene>
<comment type="caution">
    <text evidence="2">The sequence shown here is derived from an EMBL/GenBank/DDBJ whole genome shotgun (WGS) entry which is preliminary data.</text>
</comment>
<organism evidence="2 3">
    <name type="scientific">Lactobacillus bombicola</name>
    <dbReference type="NCBI Taxonomy" id="1505723"/>
    <lineage>
        <taxon>Bacteria</taxon>
        <taxon>Bacillati</taxon>
        <taxon>Bacillota</taxon>
        <taxon>Bacilli</taxon>
        <taxon>Lactobacillales</taxon>
        <taxon>Lactobacillaceae</taxon>
        <taxon>Lactobacillus</taxon>
    </lineage>
</organism>
<protein>
    <submittedName>
        <fullName evidence="2">Uncharacterized protein</fullName>
    </submittedName>
</protein>
<name>A0A396T444_9LACO</name>
<evidence type="ECO:0000313" key="2">
    <source>
        <dbReference type="EMBL" id="RHW54013.1"/>
    </source>
</evidence>
<dbReference type="RefSeq" id="WP_118898080.1">
    <property type="nucleotide sequence ID" value="NZ_QOCV01000008.1"/>
</dbReference>
<feature type="transmembrane region" description="Helical" evidence="1">
    <location>
        <begin position="214"/>
        <end position="244"/>
    </location>
</feature>
<feature type="transmembrane region" description="Helical" evidence="1">
    <location>
        <begin position="175"/>
        <end position="193"/>
    </location>
</feature>
<keyword evidence="1" id="KW-0812">Transmembrane</keyword>
<feature type="transmembrane region" description="Helical" evidence="1">
    <location>
        <begin position="273"/>
        <end position="294"/>
    </location>
</feature>